<reference evidence="2" key="1">
    <citation type="journal article" date="2014" name="Int. J. Syst. Evol. Microbiol.">
        <title>Complete genome sequence of Corynebacterium casei LMG S-19264T (=DSM 44701T), isolated from a smear-ripened cheese.</title>
        <authorList>
            <consortium name="US DOE Joint Genome Institute (JGI-PGF)"/>
            <person name="Walter F."/>
            <person name="Albersmeier A."/>
            <person name="Kalinowski J."/>
            <person name="Ruckert C."/>
        </authorList>
    </citation>
    <scope>NUCLEOTIDE SEQUENCE</scope>
    <source>
        <strain evidence="2">JCM 4646</strain>
    </source>
</reference>
<feature type="transmembrane region" description="Helical" evidence="1">
    <location>
        <begin position="63"/>
        <end position="83"/>
    </location>
</feature>
<keyword evidence="1" id="KW-1133">Transmembrane helix</keyword>
<evidence type="ECO:0000313" key="3">
    <source>
        <dbReference type="Proteomes" id="UP000617734"/>
    </source>
</evidence>
<gene>
    <name evidence="2" type="ORF">GCM10018781_02220</name>
</gene>
<evidence type="ECO:0000256" key="1">
    <source>
        <dbReference type="SAM" id="Phobius"/>
    </source>
</evidence>
<comment type="caution">
    <text evidence="2">The sequence shown here is derived from an EMBL/GenBank/DDBJ whole genome shotgun (WGS) entry which is preliminary data.</text>
</comment>
<dbReference type="Proteomes" id="UP000617734">
    <property type="component" value="Unassembled WGS sequence"/>
</dbReference>
<dbReference type="GeneID" id="95350775"/>
<protein>
    <submittedName>
        <fullName evidence="2">Uncharacterized protein</fullName>
    </submittedName>
</protein>
<sequence>MAAAEPHQLCAVTAQSLAQVRPTRRPYRQVVVLGVAGTLPSLTSVTVGSAFRHLNAQGGENVFAILHLLTTLAAVVPALILGSHVLPSALPRRRLLAPGLIAIDLVATHGLALLLPFRPGLLSVLTFGLPSFVLAGVLVLRSRTAVRAAVATVLGVLVLALPLRTMQQEVAVQDLLLGTGIPSRSLLRPVLSADVQLTGISGDGHQAVFVFSNRLDRDTGGLGNGFDKAAVETVSAGYGDPCGRPLLSADGEHLTTVRLTPCRPEPGGLWSDGANRCVLQRDGLTITLAAAPGRSTLHGGGDVRQAILATRPATGSELSSLEGWFPSSWLGLLLL</sequence>
<proteinExistence type="predicted"/>
<name>A0A919KJJ3_9ACTN</name>
<feature type="transmembrane region" description="Helical" evidence="1">
    <location>
        <begin position="145"/>
        <end position="163"/>
    </location>
</feature>
<evidence type="ECO:0000313" key="2">
    <source>
        <dbReference type="EMBL" id="GHH59283.1"/>
    </source>
</evidence>
<dbReference type="EMBL" id="BNBO01000001">
    <property type="protein sequence ID" value="GHH59283.1"/>
    <property type="molecule type" value="Genomic_DNA"/>
</dbReference>
<organism evidence="2 3">
    <name type="scientific">Kitasatospora indigofera</name>
    <dbReference type="NCBI Taxonomy" id="67307"/>
    <lineage>
        <taxon>Bacteria</taxon>
        <taxon>Bacillati</taxon>
        <taxon>Actinomycetota</taxon>
        <taxon>Actinomycetes</taxon>
        <taxon>Kitasatosporales</taxon>
        <taxon>Streptomycetaceae</taxon>
        <taxon>Kitasatospora</taxon>
    </lineage>
</organism>
<feature type="transmembrane region" description="Helical" evidence="1">
    <location>
        <begin position="30"/>
        <end position="51"/>
    </location>
</feature>
<accession>A0A919KJJ3</accession>
<dbReference type="RefSeq" id="WP_190208810.1">
    <property type="nucleotide sequence ID" value="NZ_BNBO01000001.1"/>
</dbReference>
<feature type="transmembrane region" description="Helical" evidence="1">
    <location>
        <begin position="95"/>
        <end position="115"/>
    </location>
</feature>
<keyword evidence="3" id="KW-1185">Reference proteome</keyword>
<keyword evidence="1" id="KW-0812">Transmembrane</keyword>
<dbReference type="AlphaFoldDB" id="A0A919KJJ3"/>
<feature type="transmembrane region" description="Helical" evidence="1">
    <location>
        <begin position="121"/>
        <end position="140"/>
    </location>
</feature>
<reference evidence="2" key="2">
    <citation type="submission" date="2020-09" db="EMBL/GenBank/DDBJ databases">
        <authorList>
            <person name="Sun Q."/>
            <person name="Ohkuma M."/>
        </authorList>
    </citation>
    <scope>NUCLEOTIDE SEQUENCE</scope>
    <source>
        <strain evidence="2">JCM 4646</strain>
    </source>
</reference>
<keyword evidence="1" id="KW-0472">Membrane</keyword>